<keyword evidence="3" id="KW-1185">Reference proteome</keyword>
<feature type="compositionally biased region" description="Low complexity" evidence="1">
    <location>
        <begin position="44"/>
        <end position="53"/>
    </location>
</feature>
<feature type="region of interest" description="Disordered" evidence="1">
    <location>
        <begin position="1"/>
        <end position="53"/>
    </location>
</feature>
<accession>A0A7W8GCK5</accession>
<proteinExistence type="predicted"/>
<evidence type="ECO:0000256" key="1">
    <source>
        <dbReference type="SAM" id="MobiDB-lite"/>
    </source>
</evidence>
<comment type="caution">
    <text evidence="2">The sequence shown here is derived from an EMBL/GenBank/DDBJ whole genome shotgun (WGS) entry which is preliminary data.</text>
</comment>
<reference evidence="2 3" key="1">
    <citation type="submission" date="2020-08" db="EMBL/GenBank/DDBJ databases">
        <title>Genomic Encyclopedia of Type Strains, Phase IV (KMG-IV): sequencing the most valuable type-strain genomes for metagenomic binning, comparative biology and taxonomic classification.</title>
        <authorList>
            <person name="Goeker M."/>
        </authorList>
    </citation>
    <scope>NUCLEOTIDE SEQUENCE [LARGE SCALE GENOMIC DNA]</scope>
    <source>
        <strain evidence="2 3">DSM 101791</strain>
    </source>
</reference>
<dbReference type="Proteomes" id="UP000525389">
    <property type="component" value="Unassembled WGS sequence"/>
</dbReference>
<organism evidence="2 3">
    <name type="scientific">Deinococcus budaensis</name>
    <dbReference type="NCBI Taxonomy" id="1665626"/>
    <lineage>
        <taxon>Bacteria</taxon>
        <taxon>Thermotogati</taxon>
        <taxon>Deinococcota</taxon>
        <taxon>Deinococci</taxon>
        <taxon>Deinococcales</taxon>
        <taxon>Deinococcaceae</taxon>
        <taxon>Deinococcus</taxon>
    </lineage>
</organism>
<name>A0A7W8GCK5_9DEIO</name>
<gene>
    <name evidence="2" type="ORF">HNQ09_000381</name>
</gene>
<evidence type="ECO:0000313" key="3">
    <source>
        <dbReference type="Proteomes" id="UP000525389"/>
    </source>
</evidence>
<feature type="compositionally biased region" description="Basic and acidic residues" evidence="1">
    <location>
        <begin position="8"/>
        <end position="17"/>
    </location>
</feature>
<sequence>MPHPSVRSPRECGETPQHHLAIHRGAPTPVHTQIPRPEGPGPLTPLLLLGGTA</sequence>
<dbReference type="AlphaFoldDB" id="A0A7W8GCK5"/>
<dbReference type="EMBL" id="JACHFN010000001">
    <property type="protein sequence ID" value="MBB5232964.1"/>
    <property type="molecule type" value="Genomic_DNA"/>
</dbReference>
<evidence type="ECO:0000313" key="2">
    <source>
        <dbReference type="EMBL" id="MBB5232964.1"/>
    </source>
</evidence>
<protein>
    <submittedName>
        <fullName evidence="2">Uncharacterized protein</fullName>
    </submittedName>
</protein>